<proteinExistence type="inferred from homology"/>
<dbReference type="GeneID" id="13445723"/>
<evidence type="ECO:0000256" key="5">
    <source>
        <dbReference type="HAMAP-Rule" id="MF_03006"/>
    </source>
</evidence>
<feature type="region of interest" description="Disordered" evidence="7">
    <location>
        <begin position="362"/>
        <end position="807"/>
    </location>
</feature>
<feature type="compositionally biased region" description="Basic and acidic residues" evidence="7">
    <location>
        <begin position="924"/>
        <end position="933"/>
    </location>
</feature>
<dbReference type="InterPro" id="IPR024675">
    <property type="entry name" value="eIF3g_N"/>
</dbReference>
<feature type="compositionally biased region" description="Basic and acidic residues" evidence="7">
    <location>
        <begin position="382"/>
        <end position="397"/>
    </location>
</feature>
<evidence type="ECO:0000256" key="8">
    <source>
        <dbReference type="SAM" id="Phobius"/>
    </source>
</evidence>
<accession>F0V7H8</accession>
<feature type="compositionally biased region" description="Polar residues" evidence="7">
    <location>
        <begin position="1091"/>
        <end position="1101"/>
    </location>
</feature>
<evidence type="ECO:0000313" key="10">
    <source>
        <dbReference type="EMBL" id="CBZ49669.1"/>
    </source>
</evidence>
<feature type="compositionally biased region" description="Basic and acidic residues" evidence="7">
    <location>
        <begin position="1041"/>
        <end position="1071"/>
    </location>
</feature>
<keyword evidence="8" id="KW-1133">Transmembrane helix</keyword>
<feature type="region of interest" description="Disordered" evidence="7">
    <location>
        <begin position="871"/>
        <end position="1018"/>
    </location>
</feature>
<dbReference type="Pfam" id="PF00076">
    <property type="entry name" value="RRM_1"/>
    <property type="match status" value="1"/>
</dbReference>
<keyword evidence="2 5" id="KW-0396">Initiation factor</keyword>
<dbReference type="GO" id="GO:0001732">
    <property type="term" value="P:formation of cytoplasmic translation initiation complex"/>
    <property type="evidence" value="ECO:0007669"/>
    <property type="project" value="UniProtKB-UniRule"/>
</dbReference>
<dbReference type="eggNOG" id="KOG0122">
    <property type="taxonomic scope" value="Eukaryota"/>
</dbReference>
<keyword evidence="3 6" id="KW-0694">RNA-binding</keyword>
<comment type="function">
    <text evidence="5">RNA-binding component of the eukaryotic translation initiation factor 3 (eIF-3) complex, which is involved in protein synthesis of a specialized repertoire of mRNAs and, together with other initiation factors, stimulates binding of mRNA and methionyl-tRNAi to the 40S ribosome. The eIF-3 complex specifically targets and initiates translation of a subset of mRNAs involved in cell proliferation. This subunit can bind 18S rRNA.</text>
</comment>
<feature type="region of interest" description="Disordered" evidence="7">
    <location>
        <begin position="1200"/>
        <end position="1328"/>
    </location>
</feature>
<sequence>MAAERKWADFELDDDYELGDLVNTATGFETKPDEEGIKTVTTYTQTLRGETLKVTKRIKVIRKCQRINKEVYARKNIVPFGLDAEDGDPSLRATTVRSHEEIVIEVPRSSKQRKFKEEEEDDDFYMGDLNPSKTSRDLRQKFRALREDDDGGAAGGDGDEETGLRSGGAGKYIPRARRDGETLKDVENRRREECTIRVTNLSEDVKDEDLTELFGKIGKIDRIYLAKHKEKKCSKGFAFITYQRREDAVRAIRQLNRHGYDNLLLNCACGHPKITVGILLTLLGILLTLFAVYIHLRLHPRRPDAAVSCGAHNTPFSLIRFQSHSDLVVALWEKLQNAHNSRVNGDEVLPSPFLGFANEAERNEAEVPKSEEDVTWPLGKSNRGEMDKRRRPSREDQLVPAPTVLPPPGGLRGKTEKRQAPPHLWSVSAGPAGDRPASPARPTKFAFSSSPSLAGKLGSSPWKSREANKTTEASEAADPLQAKTEGDEGGRTGEDEGREARDSRALEQEVDLVTQAATGGSSSLFSSPQAASALPGKSSASSTIRTEQERRGGARSGPEGTLFPGDRNPRKETDAREQEGILGREKKEEQKAVEGIPLFFPFSSPRGKPSSSPLGAAEKPALSCLRPQNRDEVPNASQIQHDLRLCLSAYDARRARSRMQSPSKKRATEKGERDDAGRGGSAKRDARAGHRGETNSEEAELGKGRTRGEQREEGDSSRTLQSEGEEKEENAESSGKTTSESREREKEPDAEDEEMLPPSETSLRLPLGSTSPSLQVSNEKQSTKDEKLATPVPGHSGPEKRADDALGLNKNQAGVERRRDVLHGLPSSPDACLRPGLPPALRVCTESQSFAFCRFVSAVESETFATARQLSLVSAPSEGNEKRAVSPNVAEKDQSPSASEFVKSSASFPLSPCGEGSRSAGGERGGDEHECSHKQSTVSVHPRQEAKEDREEDRDRESEVTEGEESKDTRRNGTGKGRQEETDSKGTATEAEKGEKGERGKGEERYGKGEGEDGGDREAAASFGWACCLQKSPLVDPVEETSWRCDENPQRDRGREAEEREERERTSKDGARSSPFSSACAPLHALPVALSQPSPHSSEVTGQPAGALPPSPESLARRYRWRRVYTVGISASKDRWSYGREALRSMPQNKGGIWRQRGRICLRARRREGSRVGARGKGMRQGHLALGKAKSEFFVSASFSEARQASSDPLKGRGTRPTEGSARDRDSSEARQPETTKDLGIHFREEGRESEKSPSSQETESREKMESREETESRKETKTREATETREETEAREETKTREETESRRKMERKKEAAETGGLHGMPVGDSRGTLLASVSALREQEALQGDRETARLVRGAVLPDGPRSALGFQRLAFSSAVLKTIESRDLPASVAGREMPNHPPLETRPVLSLTGLAICEASPLLLAPRASAGRPSSLSVSSAHPPLPSPSSPSLPPLPSPSSPPLPSLPPLWVLSPRLPHASEEAEMAGRTAVAAPAEGGRVSAAMSVDDSDGENATEAAHVEGFVFSPVERGANAPQARRGRGRGEEKGMLKTATGRMESHGENRVSEWRWRGEDEGEEAGERTEKGKAVARWATLSSPPGEKEEESEGCALCLRSHRERCAYRRVRSRRHSRGGCEEEIDELTEEKGESRTEKGRSREQGTDRNARLTETKTERETGERERDSGKSSLSGSGQSHREQCHCQPQPQLEARRQEKKDSERETERERGREKEREKGEKGEREGTPRAMCRKARICRGGREVLGVEVLSSYREHGLDEMCEEEREGLAANHHQLVALLNKRLVEGVAHTGAGRGDRGRDKTRAQKTDSGSSLFRHPSVRDLRGNSPRKEKCGRKSVACSKATCEHFAYRRIGE</sequence>
<feature type="compositionally biased region" description="Basic and acidic residues" evidence="7">
    <location>
        <begin position="942"/>
        <end position="1018"/>
    </location>
</feature>
<feature type="compositionally biased region" description="Acidic residues" evidence="7">
    <location>
        <begin position="147"/>
        <end position="161"/>
    </location>
</feature>
<feature type="compositionally biased region" description="Pro residues" evidence="7">
    <location>
        <begin position="1442"/>
        <end position="1467"/>
    </location>
</feature>
<dbReference type="InterPro" id="IPR012677">
    <property type="entry name" value="Nucleotide-bd_a/b_plait_sf"/>
</dbReference>
<dbReference type="HAMAP" id="MF_03006">
    <property type="entry name" value="eIF3g"/>
    <property type="match status" value="1"/>
</dbReference>
<dbReference type="EMBL" id="FR823380">
    <property type="protein sequence ID" value="CBZ49669.1"/>
    <property type="molecule type" value="Genomic_DNA"/>
</dbReference>
<feature type="compositionally biased region" description="Low complexity" evidence="7">
    <location>
        <begin position="516"/>
        <end position="535"/>
    </location>
</feature>
<feature type="compositionally biased region" description="Basic residues" evidence="7">
    <location>
        <begin position="1623"/>
        <end position="1632"/>
    </location>
</feature>
<feature type="region of interest" description="Disordered" evidence="7">
    <location>
        <begin position="1037"/>
        <end position="1113"/>
    </location>
</feature>
<dbReference type="GO" id="GO:0005852">
    <property type="term" value="C:eukaryotic translation initiation factor 3 complex"/>
    <property type="evidence" value="ECO:0007669"/>
    <property type="project" value="UniProtKB-UniRule"/>
</dbReference>
<keyword evidence="1 5" id="KW-0963">Cytoplasm</keyword>
<evidence type="ECO:0000256" key="6">
    <source>
        <dbReference type="PROSITE-ProRule" id="PRU00176"/>
    </source>
</evidence>
<comment type="subunit">
    <text evidence="5">Component of the eukaryotic translation initiation factor 3 (eIF-3) complex.</text>
</comment>
<dbReference type="Proteomes" id="UP000007494">
    <property type="component" value="Chromosome Ia"/>
</dbReference>
<feature type="compositionally biased region" description="Basic and acidic residues" evidence="7">
    <location>
        <begin position="134"/>
        <end position="146"/>
    </location>
</feature>
<feature type="compositionally biased region" description="Polar residues" evidence="7">
    <location>
        <begin position="768"/>
        <end position="780"/>
    </location>
</feature>
<dbReference type="RefSeq" id="XP_003879704.1">
    <property type="nucleotide sequence ID" value="XM_003879655.1"/>
</dbReference>
<organism evidence="10 11">
    <name type="scientific">Neospora caninum (strain Liverpool)</name>
    <dbReference type="NCBI Taxonomy" id="572307"/>
    <lineage>
        <taxon>Eukaryota</taxon>
        <taxon>Sar</taxon>
        <taxon>Alveolata</taxon>
        <taxon>Apicomplexa</taxon>
        <taxon>Conoidasida</taxon>
        <taxon>Coccidia</taxon>
        <taxon>Eucoccidiorida</taxon>
        <taxon>Eimeriorina</taxon>
        <taxon>Sarcocystidae</taxon>
        <taxon>Neospora</taxon>
    </lineage>
</organism>
<evidence type="ECO:0000259" key="9">
    <source>
        <dbReference type="PROSITE" id="PS50102"/>
    </source>
</evidence>
<keyword evidence="8" id="KW-0812">Transmembrane</keyword>
<feature type="compositionally biased region" description="Low complexity" evidence="7">
    <location>
        <begin position="1468"/>
        <end position="1477"/>
    </location>
</feature>
<feature type="compositionally biased region" description="Basic and acidic residues" evidence="7">
    <location>
        <begin position="879"/>
        <end position="894"/>
    </location>
</feature>
<dbReference type="SMART" id="SM00360">
    <property type="entry name" value="RRM"/>
    <property type="match status" value="1"/>
</dbReference>
<feature type="compositionally biased region" description="Basic and acidic residues" evidence="7">
    <location>
        <begin position="1834"/>
        <end position="1846"/>
    </location>
</feature>
<dbReference type="PANTHER" id="PTHR10352">
    <property type="entry name" value="EUKARYOTIC TRANSLATION INITIATION FACTOR 3 SUBUNIT G"/>
    <property type="match status" value="1"/>
</dbReference>
<feature type="compositionally biased region" description="Basic and acidic residues" evidence="7">
    <location>
        <begin position="362"/>
        <end position="372"/>
    </location>
</feature>
<feature type="compositionally biased region" description="Basic and acidic residues" evidence="7">
    <location>
        <begin position="484"/>
        <end position="507"/>
    </location>
</feature>
<dbReference type="InterPro" id="IPR034240">
    <property type="entry name" value="eIF3G_RRM"/>
</dbReference>
<evidence type="ECO:0000256" key="2">
    <source>
        <dbReference type="ARBA" id="ARBA00022540"/>
    </source>
</evidence>
<comment type="similarity">
    <text evidence="5">Belongs to the eIF-3 subunit G family.</text>
</comment>
<feature type="domain" description="RRM" evidence="9">
    <location>
        <begin position="194"/>
        <end position="256"/>
    </location>
</feature>
<keyword evidence="4 5" id="KW-0648">Protein biosynthesis</keyword>
<dbReference type="PROSITE" id="PS50102">
    <property type="entry name" value="RRM"/>
    <property type="match status" value="1"/>
</dbReference>
<dbReference type="GO" id="GO:0003723">
    <property type="term" value="F:RNA binding"/>
    <property type="evidence" value="ECO:0007669"/>
    <property type="project" value="UniProtKB-UniRule"/>
</dbReference>
<feature type="compositionally biased region" description="Basic and acidic residues" evidence="7">
    <location>
        <begin position="1221"/>
        <end position="1252"/>
    </location>
</feature>
<feature type="compositionally biased region" description="Basic and acidic residues" evidence="7">
    <location>
        <begin position="1259"/>
        <end position="1314"/>
    </location>
</feature>
<evidence type="ECO:0000313" key="11">
    <source>
        <dbReference type="Proteomes" id="UP000007494"/>
    </source>
</evidence>
<dbReference type="Gene3D" id="3.30.70.330">
    <property type="match status" value="1"/>
</dbReference>
<feature type="compositionally biased region" description="Basic and acidic residues" evidence="7">
    <location>
        <begin position="567"/>
        <end position="592"/>
    </location>
</feature>
<keyword evidence="8" id="KW-0472">Membrane</keyword>
<feature type="transmembrane region" description="Helical" evidence="8">
    <location>
        <begin position="274"/>
        <end position="294"/>
    </location>
</feature>
<feature type="compositionally biased region" description="Basic and acidic residues" evidence="7">
    <location>
        <begin position="1557"/>
        <end position="1587"/>
    </location>
</feature>
<dbReference type="Pfam" id="PF12353">
    <property type="entry name" value="eIF3g"/>
    <property type="match status" value="1"/>
</dbReference>
<feature type="compositionally biased region" description="Basic and acidic residues" evidence="7">
    <location>
        <begin position="1708"/>
        <end position="1742"/>
    </location>
</feature>
<feature type="region of interest" description="Disordered" evidence="7">
    <location>
        <begin position="109"/>
        <end position="180"/>
    </location>
</feature>
<dbReference type="CDD" id="cd12408">
    <property type="entry name" value="RRM_eIF3G_like"/>
    <property type="match status" value="1"/>
</dbReference>
<dbReference type="GO" id="GO:0003743">
    <property type="term" value="F:translation initiation factor activity"/>
    <property type="evidence" value="ECO:0007669"/>
    <property type="project" value="UniProtKB-UniRule"/>
</dbReference>
<feature type="compositionally biased region" description="Basic and acidic residues" evidence="7">
    <location>
        <begin position="666"/>
        <end position="716"/>
    </location>
</feature>
<name>F0V7H8_NEOCL</name>
<feature type="region of interest" description="Disordered" evidence="7">
    <location>
        <begin position="1805"/>
        <end position="1847"/>
    </location>
</feature>
<dbReference type="SMART" id="SM00361">
    <property type="entry name" value="RRM_1"/>
    <property type="match status" value="1"/>
</dbReference>
<feature type="compositionally biased region" description="Basic and acidic residues" evidence="7">
    <location>
        <begin position="1644"/>
        <end position="1684"/>
    </location>
</feature>
<evidence type="ECO:0000256" key="3">
    <source>
        <dbReference type="ARBA" id="ARBA00022884"/>
    </source>
</evidence>
<feature type="region of interest" description="Disordered" evidence="7">
    <location>
        <begin position="1428"/>
        <end position="1608"/>
    </location>
</feature>
<feature type="compositionally biased region" description="Low complexity" evidence="7">
    <location>
        <begin position="1428"/>
        <end position="1441"/>
    </location>
</feature>
<evidence type="ECO:0000256" key="1">
    <source>
        <dbReference type="ARBA" id="ARBA00022490"/>
    </source>
</evidence>
<dbReference type="InterPro" id="IPR017334">
    <property type="entry name" value="eIF3_g"/>
</dbReference>
<evidence type="ECO:0000256" key="7">
    <source>
        <dbReference type="SAM" id="MobiDB-lite"/>
    </source>
</evidence>
<keyword evidence="11" id="KW-1185">Reference proteome</keyword>
<dbReference type="VEuPathDB" id="ToxoDB:NCLIV_001570"/>
<feature type="region of interest" description="Disordered" evidence="7">
    <location>
        <begin position="1623"/>
        <end position="1744"/>
    </location>
</feature>
<dbReference type="InParanoid" id="F0V7H8"/>
<feature type="compositionally biased region" description="Polar residues" evidence="7">
    <location>
        <begin position="895"/>
        <end position="908"/>
    </location>
</feature>
<dbReference type="InterPro" id="IPR000504">
    <property type="entry name" value="RRM_dom"/>
</dbReference>
<dbReference type="InterPro" id="IPR003954">
    <property type="entry name" value="RRM_euk-type"/>
</dbReference>
<protein>
    <recommendedName>
        <fullName evidence="5">Eukaryotic translation initiation factor 3 subunit G</fullName>
        <shortName evidence="5">eIF3g</shortName>
    </recommendedName>
    <alternativeName>
        <fullName evidence="5">Eukaryotic translation initiation factor 3 RNA-binding subunit</fullName>
        <shortName evidence="5">eIF-3 RNA-binding subunit</shortName>
    </alternativeName>
    <alternativeName>
        <fullName evidence="5">Eukaryotic translation initiation factor 3 subunit 4</fullName>
    </alternativeName>
</protein>
<gene>
    <name evidence="10" type="ORF">NCLIV_001570</name>
</gene>
<dbReference type="GO" id="GO:0033290">
    <property type="term" value="C:eukaryotic 48S preinitiation complex"/>
    <property type="evidence" value="ECO:0007669"/>
    <property type="project" value="UniProtKB-UniRule"/>
</dbReference>
<dbReference type="GO" id="GO:0016282">
    <property type="term" value="C:eukaryotic 43S preinitiation complex"/>
    <property type="evidence" value="ECO:0007669"/>
    <property type="project" value="UniProtKB-UniRule"/>
</dbReference>
<dbReference type="InterPro" id="IPR035979">
    <property type="entry name" value="RBD_domain_sf"/>
</dbReference>
<reference evidence="11" key="1">
    <citation type="journal article" date="2012" name="PLoS Pathog.">
        <title>Comparative genomics of the apicomplexan parasites Toxoplasma gondii and Neospora caninum: Coccidia differing in host range and transmission strategy.</title>
        <authorList>
            <person name="Reid A.J."/>
            <person name="Vermont S.J."/>
            <person name="Cotton J.A."/>
            <person name="Harris D."/>
            <person name="Hill-Cawthorne G.A."/>
            <person name="Konen-Waisman S."/>
            <person name="Latham S.M."/>
            <person name="Mourier T."/>
            <person name="Norton R."/>
            <person name="Quail M.A."/>
            <person name="Sanders M."/>
            <person name="Shanmugam D."/>
            <person name="Sohal A."/>
            <person name="Wasmuth J.D."/>
            <person name="Brunk B."/>
            <person name="Grigg M.E."/>
            <person name="Howard J.C."/>
            <person name="Parkinson J."/>
            <person name="Roos D.S."/>
            <person name="Trees A.J."/>
            <person name="Berriman M."/>
            <person name="Pain A."/>
            <person name="Wastling J.M."/>
        </authorList>
    </citation>
    <scope>NUCLEOTIDE SEQUENCE [LARGE SCALE GENOMIC DNA]</scope>
    <source>
        <strain evidence="11">Liverpool</strain>
    </source>
</reference>
<feature type="compositionally biased region" description="Basic and acidic residues" evidence="7">
    <location>
        <begin position="1810"/>
        <end position="1822"/>
    </location>
</feature>
<dbReference type="OrthoDB" id="1749473at2759"/>
<dbReference type="SUPFAM" id="SSF54928">
    <property type="entry name" value="RNA-binding domain, RBD"/>
    <property type="match status" value="1"/>
</dbReference>
<evidence type="ECO:0000256" key="4">
    <source>
        <dbReference type="ARBA" id="ARBA00022917"/>
    </source>
</evidence>
<comment type="subcellular location">
    <subcellularLocation>
        <location evidence="5">Cytoplasm</location>
    </subcellularLocation>
</comment>